<dbReference type="OrthoDB" id="444127at2759"/>
<dbReference type="GO" id="GO:0016740">
    <property type="term" value="F:transferase activity"/>
    <property type="evidence" value="ECO:0007669"/>
    <property type="project" value="UniProtKB-KW"/>
</dbReference>
<evidence type="ECO:0000313" key="2">
    <source>
        <dbReference type="EMBL" id="RVW93764.1"/>
    </source>
</evidence>
<sequence length="373" mass="42963">MASSSSPLVFSVKRCAPEFVRPTNPTPREVKQLSDIDDQKGLRFQVPVIMFYPNNPLMKGKDTVKVIREADADNRKLMIFLNAISEMAQGLAVPSLLPIWQRELLNARSPPRITRIHQEYEEPAITKFDGYYDHWAMLMENFLRSKEYWGLVENGVPAVAEDAILRDAQRKHIEDQQLKDLKAKNYLFQALDRSILKTILNKKTTKDIWDSMKQKFQGTTRVKRENLQALRKEFEILHMKSGETVNEYFSRTLAIANKMKVNGEDKGNTAVVEKILRSMTSKFDYVVCYIEESKDLDTLTIDELQSSLLVHEQRMTSHVLEEEQALKVTHGDHSGSRGRGHGNYRGKGRGRNRRSFDKATVECYNCHKLGHFA</sequence>
<dbReference type="PANTHER" id="PTHR35317">
    <property type="entry name" value="OS04G0629600 PROTEIN"/>
    <property type="match status" value="1"/>
</dbReference>
<feature type="region of interest" description="Disordered" evidence="1">
    <location>
        <begin position="328"/>
        <end position="352"/>
    </location>
</feature>
<dbReference type="Pfam" id="PF14223">
    <property type="entry name" value="Retrotran_gag_2"/>
    <property type="match status" value="1"/>
</dbReference>
<dbReference type="EMBL" id="QGNW01000127">
    <property type="protein sequence ID" value="RVW93764.1"/>
    <property type="molecule type" value="Genomic_DNA"/>
</dbReference>
<dbReference type="InterPro" id="IPR023213">
    <property type="entry name" value="CAT-like_dom_sf"/>
</dbReference>
<accession>A0A438IAN9</accession>
<dbReference type="AlphaFoldDB" id="A0A438IAN9"/>
<reference evidence="2 3" key="1">
    <citation type="journal article" date="2018" name="PLoS Genet.">
        <title>Population sequencing reveals clonal diversity and ancestral inbreeding in the grapevine cultivar Chardonnay.</title>
        <authorList>
            <person name="Roach M.J."/>
            <person name="Johnson D.L."/>
            <person name="Bohlmann J."/>
            <person name="van Vuuren H.J."/>
            <person name="Jones S.J."/>
            <person name="Pretorius I.S."/>
            <person name="Schmidt S.A."/>
            <person name="Borneman A.R."/>
        </authorList>
    </citation>
    <scope>NUCLEOTIDE SEQUENCE [LARGE SCALE GENOMIC DNA]</scope>
    <source>
        <strain evidence="3">cv. Chardonnay</strain>
        <tissue evidence="2">Leaf</tissue>
    </source>
</reference>
<evidence type="ECO:0000256" key="1">
    <source>
        <dbReference type="SAM" id="MobiDB-lite"/>
    </source>
</evidence>
<evidence type="ECO:0000313" key="3">
    <source>
        <dbReference type="Proteomes" id="UP000288805"/>
    </source>
</evidence>
<proteinExistence type="predicted"/>
<feature type="compositionally biased region" description="Basic residues" evidence="1">
    <location>
        <begin position="336"/>
        <end position="352"/>
    </location>
</feature>
<dbReference type="Gene3D" id="3.30.559.10">
    <property type="entry name" value="Chloramphenicol acetyltransferase-like domain"/>
    <property type="match status" value="2"/>
</dbReference>
<dbReference type="Proteomes" id="UP000288805">
    <property type="component" value="Unassembled WGS sequence"/>
</dbReference>
<protein>
    <submittedName>
        <fullName evidence="2">Methanol O-anthraniloyltransferase</fullName>
    </submittedName>
</protein>
<gene>
    <name evidence="2" type="primary">AMAT_12</name>
    <name evidence="2" type="ORF">CK203_043443</name>
</gene>
<organism evidence="2 3">
    <name type="scientific">Vitis vinifera</name>
    <name type="common">Grape</name>
    <dbReference type="NCBI Taxonomy" id="29760"/>
    <lineage>
        <taxon>Eukaryota</taxon>
        <taxon>Viridiplantae</taxon>
        <taxon>Streptophyta</taxon>
        <taxon>Embryophyta</taxon>
        <taxon>Tracheophyta</taxon>
        <taxon>Spermatophyta</taxon>
        <taxon>Magnoliopsida</taxon>
        <taxon>eudicotyledons</taxon>
        <taxon>Gunneridae</taxon>
        <taxon>Pentapetalae</taxon>
        <taxon>rosids</taxon>
        <taxon>Vitales</taxon>
        <taxon>Vitaceae</taxon>
        <taxon>Viteae</taxon>
        <taxon>Vitis</taxon>
    </lineage>
</organism>
<dbReference type="PANTHER" id="PTHR35317:SF34">
    <property type="match status" value="1"/>
</dbReference>
<comment type="caution">
    <text evidence="2">The sequence shown here is derived from an EMBL/GenBank/DDBJ whole genome shotgun (WGS) entry which is preliminary data.</text>
</comment>
<name>A0A438IAN9_VITVI</name>
<keyword evidence="2" id="KW-0808">Transferase</keyword>